<dbReference type="Pfam" id="PF01571">
    <property type="entry name" value="GCV_T"/>
    <property type="match status" value="1"/>
</dbReference>
<dbReference type="SUPFAM" id="SSF51905">
    <property type="entry name" value="FAD/NAD(P)-binding domain"/>
    <property type="match status" value="1"/>
</dbReference>
<evidence type="ECO:0000313" key="6">
    <source>
        <dbReference type="EMBL" id="KKJ76708.1"/>
    </source>
</evidence>
<dbReference type="NCBIfam" id="TIGR01372">
    <property type="entry name" value="soxA"/>
    <property type="match status" value="1"/>
</dbReference>
<feature type="domain" description="SoxA A3" evidence="5">
    <location>
        <begin position="503"/>
        <end position="587"/>
    </location>
</feature>
<dbReference type="InterPro" id="IPR029043">
    <property type="entry name" value="GcvT/YgfZ_C"/>
</dbReference>
<dbReference type="SUPFAM" id="SSF101790">
    <property type="entry name" value="Aminomethyltransferase beta-barrel domain"/>
    <property type="match status" value="1"/>
</dbReference>
<organism evidence="6 7">
    <name type="scientific">Kiloniella litopenaei</name>
    <dbReference type="NCBI Taxonomy" id="1549748"/>
    <lineage>
        <taxon>Bacteria</taxon>
        <taxon>Pseudomonadati</taxon>
        <taxon>Pseudomonadota</taxon>
        <taxon>Alphaproteobacteria</taxon>
        <taxon>Rhodospirillales</taxon>
        <taxon>Kiloniellaceae</taxon>
        <taxon>Kiloniella</taxon>
    </lineage>
</organism>
<keyword evidence="7" id="KW-1185">Reference proteome</keyword>
<dbReference type="Proteomes" id="UP000034491">
    <property type="component" value="Unassembled WGS sequence"/>
</dbReference>
<dbReference type="Pfam" id="PF13510">
    <property type="entry name" value="Fer2_4"/>
    <property type="match status" value="1"/>
</dbReference>
<accession>A0A0M2RAR9</accession>
<evidence type="ECO:0000259" key="3">
    <source>
        <dbReference type="Pfam" id="PF01571"/>
    </source>
</evidence>
<dbReference type="PATRIC" id="fig|1549748.8.peg.418"/>
<dbReference type="PRINTS" id="PR00368">
    <property type="entry name" value="FADPNR"/>
</dbReference>
<name>A0A0M2RAR9_9PROT</name>
<evidence type="ECO:0000313" key="7">
    <source>
        <dbReference type="Proteomes" id="UP000034491"/>
    </source>
</evidence>
<evidence type="ECO:0000259" key="5">
    <source>
        <dbReference type="Pfam" id="PF17806"/>
    </source>
</evidence>
<dbReference type="STRING" id="1549748.WH95_11250"/>
<dbReference type="OrthoDB" id="5287468at2"/>
<dbReference type="Gene3D" id="3.50.50.60">
    <property type="entry name" value="FAD/NAD(P)-binding domain"/>
    <property type="match status" value="1"/>
</dbReference>
<dbReference type="Gene3D" id="3.30.1360.120">
    <property type="entry name" value="Probable tRNA modification gtpase trme, domain 1"/>
    <property type="match status" value="1"/>
</dbReference>
<dbReference type="SUPFAM" id="SSF103025">
    <property type="entry name" value="Folate-binding domain"/>
    <property type="match status" value="1"/>
</dbReference>
<proteinExistence type="inferred from homology"/>
<dbReference type="InterPro" id="IPR041117">
    <property type="entry name" value="SoxA_A3"/>
</dbReference>
<keyword evidence="2" id="KW-0560">Oxidoreductase</keyword>
<dbReference type="Pfam" id="PF12831">
    <property type="entry name" value="FAD_oxidored"/>
    <property type="match status" value="1"/>
</dbReference>
<dbReference type="InterPro" id="IPR027266">
    <property type="entry name" value="TrmE/GcvT-like"/>
</dbReference>
<dbReference type="GO" id="GO:0046653">
    <property type="term" value="P:tetrahydrofolate metabolic process"/>
    <property type="evidence" value="ECO:0007669"/>
    <property type="project" value="InterPro"/>
</dbReference>
<dbReference type="Gene3D" id="3.10.20.440">
    <property type="entry name" value="2Fe-2S iron-sulphur cluster binding domain, sarcosine oxidase, alpha subunit, N-terminal domain"/>
    <property type="match status" value="1"/>
</dbReference>
<dbReference type="PRINTS" id="PR00411">
    <property type="entry name" value="PNDRDTASEI"/>
</dbReference>
<dbReference type="InterPro" id="IPR006277">
    <property type="entry name" value="Sarcosine_oxidase_asu"/>
</dbReference>
<comment type="caution">
    <text evidence="6">The sequence shown here is derived from an EMBL/GenBank/DDBJ whole genome shotgun (WGS) entry which is preliminary data.</text>
</comment>
<dbReference type="InterPro" id="IPR013977">
    <property type="entry name" value="GcvT_C"/>
</dbReference>
<dbReference type="RefSeq" id="WP_046507061.1">
    <property type="nucleotide sequence ID" value="NZ_LANI01000017.1"/>
</dbReference>
<comment type="similarity">
    <text evidence="1">Belongs to the GcvT family.</text>
</comment>
<dbReference type="InterPro" id="IPR036188">
    <property type="entry name" value="FAD/NAD-bd_sf"/>
</dbReference>
<dbReference type="PANTHER" id="PTHR43757:SF2">
    <property type="entry name" value="AMINOMETHYLTRANSFERASE, MITOCHONDRIAL"/>
    <property type="match status" value="1"/>
</dbReference>
<dbReference type="EMBL" id="LANI01000017">
    <property type="protein sequence ID" value="KKJ76708.1"/>
    <property type="molecule type" value="Genomic_DNA"/>
</dbReference>
<dbReference type="AlphaFoldDB" id="A0A0M2RAR9"/>
<protein>
    <submittedName>
        <fullName evidence="6">Sarcosine oxidase subunit alpha</fullName>
    </submittedName>
</protein>
<feature type="domain" description="Aminomethyltransferase C-terminal" evidence="4">
    <location>
        <begin position="895"/>
        <end position="980"/>
    </location>
</feature>
<evidence type="ECO:0000259" key="4">
    <source>
        <dbReference type="Pfam" id="PF08669"/>
    </source>
</evidence>
<evidence type="ECO:0000256" key="1">
    <source>
        <dbReference type="ARBA" id="ARBA00008609"/>
    </source>
</evidence>
<dbReference type="InterPro" id="IPR006222">
    <property type="entry name" value="GCVT_N"/>
</dbReference>
<dbReference type="GO" id="GO:0008115">
    <property type="term" value="F:sarcosine oxidase activity"/>
    <property type="evidence" value="ECO:0007669"/>
    <property type="project" value="InterPro"/>
</dbReference>
<sequence>MSQINRIDGGLVDRTQKLNFTFDGQTLEGYAGDTLASALLANGHKMVGRSFKYHRPRGIFSAGSEEPNALVQLRSGAYQEPNTRATITELFHGLEATSQNHRGSLKYDFMAVNDLFSSFLSAGFYYKTFMWPKAFWEKFYEPVIRAAAGLGRLSGEDDPDIYDKGFLHCDVLVVGAGPSGLSAALSAGRAGARVILMDEDFHMGGRLNAEILSVDGQSGHEWTRQAIAELSAMDNVRLMTRTTAYGAYDHGIIGALERATDHLISSSDKPNLKKPRQILWRVYTERTILCAGSTERPIAFGNNDRPGIMLAGAVRAYVNRWGALPGKRVAVFTNNDDGWRTATDLAEKGVEITAVIDSRDGQPPVDVPNGAAVVMGGRIVDTQGRHGIRSITLSNGQKIPTDCLAVSGGWSPNVQLTCHQRGRPTWREDIAAFVPGGELPQGMMVAGAAAGNLSLSSVLQDGHDLGNQAVSDLGFNPTAAVAAISEEETVGISAFWYVKESKARSWLDLQNDVTVKDVKLSHQEGFRSVEHLKRYTTLGMATDQGKTANIPALAVMAECTGKSIPETGTTIFRPPYTPVAIGALAGRARGKDFRPARLTPSHAWAEEQGAVFVETGIWYRAQWFPKAGETHWRQSVDREVTQTRASVGVCDVTTLGKIDIQGKDAAEFLNKVYANAFAKLPVGKVRYGIMLREDGIMMDDGTSARFSDNHFVMTTTTANAVGVFRHMEFCRQCLWPEMDVHLISSTEQYAQFAVAGPNARKLLQKVVDSYHDISNEAFPFMACGEITVCDGVPARLFRISFSGELAYEIAVPTRYGDSLVRTLMAAGEEFDVTAYGTEALGVMRIEKGHAAGNELNGQTTAQDLGMGRMVSKKKDCIGNTLSERENLNREDGLSLVGLRPVNRSDELKAGAHFIAKGKAANMTNDEGWMSSVAFSPSLGHSIGLGFIKQGNDRMGEIVRAADPLRGSEVEVEIVSAHFIDPEGERLRA</sequence>
<gene>
    <name evidence="6" type="ORF">WH95_11250</name>
</gene>
<dbReference type="PANTHER" id="PTHR43757">
    <property type="entry name" value="AMINOMETHYLTRANSFERASE"/>
    <property type="match status" value="1"/>
</dbReference>
<dbReference type="InterPro" id="IPR042204">
    <property type="entry name" value="2Fe-2S-bd_N"/>
</dbReference>
<evidence type="ECO:0000256" key="2">
    <source>
        <dbReference type="ARBA" id="ARBA00023002"/>
    </source>
</evidence>
<reference evidence="6 7" key="1">
    <citation type="submission" date="2015-03" db="EMBL/GenBank/DDBJ databases">
        <title>Genome sequence of Kiloniella sp. P1-1, isolated from the gut microflora of Pacific white shrimp, Penaeus vannamei.</title>
        <authorList>
            <person name="Shao Z."/>
            <person name="Wang L."/>
            <person name="Li X."/>
        </authorList>
    </citation>
    <scope>NUCLEOTIDE SEQUENCE [LARGE SCALE GENOMIC DNA]</scope>
    <source>
        <strain evidence="6 7">P1-1</strain>
    </source>
</reference>
<dbReference type="PIRSF" id="PIRSF037980">
    <property type="entry name" value="SoxA"/>
    <property type="match status" value="1"/>
</dbReference>
<dbReference type="InterPro" id="IPR028896">
    <property type="entry name" value="GcvT/YgfZ/DmdA"/>
</dbReference>
<feature type="domain" description="GCVT N-terminal" evidence="3">
    <location>
        <begin position="602"/>
        <end position="874"/>
    </location>
</feature>
<dbReference type="Pfam" id="PF08669">
    <property type="entry name" value="GCV_T_C"/>
    <property type="match status" value="1"/>
</dbReference>
<dbReference type="Pfam" id="PF17806">
    <property type="entry name" value="SO_alpha_A3"/>
    <property type="match status" value="1"/>
</dbReference>